<feature type="signal peptide" evidence="2">
    <location>
        <begin position="1"/>
        <end position="28"/>
    </location>
</feature>
<dbReference type="InterPro" id="IPR006311">
    <property type="entry name" value="TAT_signal"/>
</dbReference>
<dbReference type="InterPro" id="IPR009045">
    <property type="entry name" value="Zn_M74/Hedgehog-like"/>
</dbReference>
<evidence type="ECO:0000313" key="5">
    <source>
        <dbReference type="Proteomes" id="UP000245469"/>
    </source>
</evidence>
<dbReference type="AlphaFoldDB" id="A0A316A7R3"/>
<feature type="compositionally biased region" description="Low complexity" evidence="1">
    <location>
        <begin position="67"/>
        <end position="106"/>
    </location>
</feature>
<dbReference type="InterPro" id="IPR052179">
    <property type="entry name" value="DD-CPase-like"/>
</dbReference>
<feature type="region of interest" description="Disordered" evidence="1">
    <location>
        <begin position="30"/>
        <end position="120"/>
    </location>
</feature>
<dbReference type="SUPFAM" id="SSF55166">
    <property type="entry name" value="Hedgehog/DD-peptidase"/>
    <property type="match status" value="1"/>
</dbReference>
<feature type="domain" description="D-alanyl-D-alanine carboxypeptidase-like core" evidence="3">
    <location>
        <begin position="147"/>
        <end position="274"/>
    </location>
</feature>
<evidence type="ECO:0000313" key="4">
    <source>
        <dbReference type="EMBL" id="PWJ53258.1"/>
    </source>
</evidence>
<dbReference type="EMBL" id="QGDQ01000013">
    <property type="protein sequence ID" value="PWJ53258.1"/>
    <property type="molecule type" value="Genomic_DNA"/>
</dbReference>
<feature type="chain" id="PRO_5038645453" evidence="2">
    <location>
        <begin position="29"/>
        <end position="302"/>
    </location>
</feature>
<dbReference type="Proteomes" id="UP000245469">
    <property type="component" value="Unassembled WGS sequence"/>
</dbReference>
<reference evidence="4 5" key="1">
    <citation type="submission" date="2018-03" db="EMBL/GenBank/DDBJ databases">
        <title>Genomic Encyclopedia of Archaeal and Bacterial Type Strains, Phase II (KMG-II): from individual species to whole genera.</title>
        <authorList>
            <person name="Goeker M."/>
        </authorList>
    </citation>
    <scope>NUCLEOTIDE SEQUENCE [LARGE SCALE GENOMIC DNA]</scope>
    <source>
        <strain evidence="4 5">DSM 44889</strain>
    </source>
</reference>
<dbReference type="CDD" id="cd14852">
    <property type="entry name" value="LD-carboxypeptidase"/>
    <property type="match status" value="1"/>
</dbReference>
<keyword evidence="4" id="KW-0645">Protease</keyword>
<gene>
    <name evidence="4" type="ORF">BXY45_11316</name>
</gene>
<protein>
    <submittedName>
        <fullName evidence="4">D-Ala-D-Ala carboxypeptidase</fullName>
    </submittedName>
</protein>
<dbReference type="GO" id="GO:0006508">
    <property type="term" value="P:proteolysis"/>
    <property type="evidence" value="ECO:0007669"/>
    <property type="project" value="InterPro"/>
</dbReference>
<dbReference type="InterPro" id="IPR058193">
    <property type="entry name" value="VanY/YodJ_core_dom"/>
</dbReference>
<sequence length="302" mass="31385">MSRHRAPSPVTRRGALVAGAAWVAGAFAASSGVGARPPSTATPLSASSEQLTAVQVQDPPPASGQLSATAPPTTSATEAPPSPSQTPSATTSPTPNATNAASSTTALDRSAHSTTDAASPWVVVNKQHPVTPLDYEPAQIVKVAGERVSAAAAPDLEALLQHSRDDGVALTLVSGFRDYEYQAQVHRRSVARNGQAGADRYSARAGHSEHQTGLAVDFSSADGRATLSPRFARTDEGLWLAEHAGGHGWLLRYTEADQAVTGYNPEPWHFRWVGVELTTAMAQAGVATLEEFFGVSGGAQYA</sequence>
<name>A0A316A7R3_9ACTN</name>
<proteinExistence type="predicted"/>
<dbReference type="PANTHER" id="PTHR34385:SF1">
    <property type="entry name" value="PEPTIDOGLYCAN L-ALANYL-D-GLUTAMATE ENDOPEPTIDASE CWLK"/>
    <property type="match status" value="1"/>
</dbReference>
<dbReference type="GO" id="GO:0004180">
    <property type="term" value="F:carboxypeptidase activity"/>
    <property type="evidence" value="ECO:0007669"/>
    <property type="project" value="UniProtKB-KW"/>
</dbReference>
<comment type="caution">
    <text evidence="4">The sequence shown here is derived from an EMBL/GenBank/DDBJ whole genome shotgun (WGS) entry which is preliminary data.</text>
</comment>
<evidence type="ECO:0000256" key="2">
    <source>
        <dbReference type="SAM" id="SignalP"/>
    </source>
</evidence>
<evidence type="ECO:0000256" key="1">
    <source>
        <dbReference type="SAM" id="MobiDB-lite"/>
    </source>
</evidence>
<keyword evidence="4" id="KW-0121">Carboxypeptidase</keyword>
<feature type="compositionally biased region" description="Low complexity" evidence="1">
    <location>
        <begin position="30"/>
        <end position="48"/>
    </location>
</feature>
<dbReference type="PROSITE" id="PS51318">
    <property type="entry name" value="TAT"/>
    <property type="match status" value="1"/>
</dbReference>
<keyword evidence="4" id="KW-0378">Hydrolase</keyword>
<evidence type="ECO:0000259" key="3">
    <source>
        <dbReference type="Pfam" id="PF02557"/>
    </source>
</evidence>
<keyword evidence="2" id="KW-0732">Signal</keyword>
<dbReference type="PANTHER" id="PTHR34385">
    <property type="entry name" value="D-ALANYL-D-ALANINE CARBOXYPEPTIDASE"/>
    <property type="match status" value="1"/>
</dbReference>
<dbReference type="Pfam" id="PF02557">
    <property type="entry name" value="VanY"/>
    <property type="match status" value="1"/>
</dbReference>
<organism evidence="4 5">
    <name type="scientific">Quadrisphaera granulorum</name>
    <dbReference type="NCBI Taxonomy" id="317664"/>
    <lineage>
        <taxon>Bacteria</taxon>
        <taxon>Bacillati</taxon>
        <taxon>Actinomycetota</taxon>
        <taxon>Actinomycetes</taxon>
        <taxon>Kineosporiales</taxon>
        <taxon>Kineosporiaceae</taxon>
        <taxon>Quadrisphaera</taxon>
    </lineage>
</organism>
<accession>A0A316A7R3</accession>
<keyword evidence="5" id="KW-1185">Reference proteome</keyword>
<dbReference type="Gene3D" id="3.30.1380.10">
    <property type="match status" value="1"/>
</dbReference>
<dbReference type="InterPro" id="IPR003709">
    <property type="entry name" value="VanY-like_core_dom"/>
</dbReference>